<protein>
    <submittedName>
        <fullName evidence="3">Uncharacterized protein</fullName>
    </submittedName>
</protein>
<feature type="region of interest" description="Disordered" evidence="1">
    <location>
        <begin position="238"/>
        <end position="261"/>
    </location>
</feature>
<reference evidence="3 4" key="1">
    <citation type="submission" date="2013-08" db="EMBL/GenBank/DDBJ databases">
        <title>Genome sequencing of Cellulomonas carbonis T26.</title>
        <authorList>
            <person name="Chen F."/>
            <person name="Li Y."/>
            <person name="Wang G."/>
        </authorList>
    </citation>
    <scope>NUCLEOTIDE SEQUENCE [LARGE SCALE GENOMIC DNA]</scope>
    <source>
        <strain evidence="3 4">T26</strain>
    </source>
</reference>
<feature type="transmembrane region" description="Helical" evidence="2">
    <location>
        <begin position="287"/>
        <end position="306"/>
    </location>
</feature>
<feature type="region of interest" description="Disordered" evidence="1">
    <location>
        <begin position="606"/>
        <end position="627"/>
    </location>
</feature>
<dbReference type="Proteomes" id="UP000029839">
    <property type="component" value="Unassembled WGS sequence"/>
</dbReference>
<evidence type="ECO:0000256" key="2">
    <source>
        <dbReference type="SAM" id="Phobius"/>
    </source>
</evidence>
<accession>A0A0A0BVB1</accession>
<proteinExistence type="predicted"/>
<feature type="compositionally biased region" description="Low complexity" evidence="1">
    <location>
        <begin position="606"/>
        <end position="618"/>
    </location>
</feature>
<evidence type="ECO:0000256" key="1">
    <source>
        <dbReference type="SAM" id="MobiDB-lite"/>
    </source>
</evidence>
<evidence type="ECO:0000313" key="3">
    <source>
        <dbReference type="EMBL" id="KGM12313.1"/>
    </source>
</evidence>
<feature type="transmembrane region" description="Helical" evidence="2">
    <location>
        <begin position="212"/>
        <end position="229"/>
    </location>
</feature>
<feature type="transmembrane region" description="Helical" evidence="2">
    <location>
        <begin position="157"/>
        <end position="176"/>
    </location>
</feature>
<keyword evidence="2" id="KW-1133">Transmembrane helix</keyword>
<comment type="caution">
    <text evidence="3">The sequence shown here is derived from an EMBL/GenBank/DDBJ whole genome shotgun (WGS) entry which is preliminary data.</text>
</comment>
<feature type="transmembrane region" description="Helical" evidence="2">
    <location>
        <begin position="440"/>
        <end position="458"/>
    </location>
</feature>
<feature type="transmembrane region" description="Helical" evidence="2">
    <location>
        <begin position="406"/>
        <end position="428"/>
    </location>
</feature>
<feature type="transmembrane region" description="Helical" evidence="2">
    <location>
        <begin position="667"/>
        <end position="689"/>
    </location>
</feature>
<dbReference type="EMBL" id="AXCY01000006">
    <property type="protein sequence ID" value="KGM12313.1"/>
    <property type="molecule type" value="Genomic_DNA"/>
</dbReference>
<sequence length="979" mass="102445">MGTMGWFRCRATTTSTPQVPEGPGVLELRVHGVNNTPPAALLDVEPDDVELARGDSLGSFWTLTDDALSRARALAAHHHGHVRPDVRREAYSWGPMARHSPSAPGVGGNRFVAAASRAGWVLLLPLGITNAAYWSRRLEPYDSAHPRRQPYGRGAPSVRVFGLGLTLLLVGGLQTVSLDLVVTQCLADADDVCAALPQWVAGLASLEWGRRAAILSVVPLLGLLLLLWLSASSRTRYEGPTSRAMTDPDAPGHRAGPAAARPVRERPLLAEPGLWSRWTLTRSMARLHVAAGLALVSGTLLMSQVWGSRARCTTLDKFDGTCLAHAWEPSRRPLVIVLVLAVVVLAGSAWETARARSEWHLPGEKGGRVARASVLLGAGVVVQLLTVGAVWWSPAREPSADGVDPVTGLSFVPVLLVGVMLLVAVVALTWRRDLTLSRAAVVVAVLVAAALVLVVLAPRDLPGLPAADDAAWVAGALGVLLAVLCLLPVAPRRRDGRVDLRQEAWRGAAPGVLLLVALGLQMMLVSLVVVASGDWLNGAHGPQCLTELDGAPVAAACDLEDGSRVTVPPAYAAFAVGTVAGLVPAVVVLAVLALVLRGIQSRSAPAAGPAQGASLPAGSVPPAVGTATGHWRRRYPAGTLEELYARPGLAGAVARARERAALAQFGLLYLGVLAGALGVALVATLVFALVEGAADPRLAPVVTLGMWTTAGLWIAALVRVVTAQESGRPLALLWDLLCFLPRSAHPLGPPSYAERAVPELAARIDAWLVALDEAETSGLEGPLPDRPDRFVVVSAHSLGAVLATAALFAERPDRMRDRVALLTHGTQLRAYFGRLFPEILGPRVLGTAGCRGTTLAADPWRDADPPGVVDGGVGDASPESLVGILGAGPVPAVGATGRTGGSGGGRGTVPPAWLSLWRRTDPLGMPCAAYAPNPVDRGADELDATGYVAWVATHGGYTRTEAYRVAFVELVERLRARRG</sequence>
<feature type="transmembrane region" description="Helical" evidence="2">
    <location>
        <begin position="470"/>
        <end position="490"/>
    </location>
</feature>
<evidence type="ECO:0000313" key="4">
    <source>
        <dbReference type="Proteomes" id="UP000029839"/>
    </source>
</evidence>
<reference evidence="3 4" key="2">
    <citation type="journal article" date="2015" name="Stand. Genomic Sci.">
        <title>Draft genome sequence of Cellulomonas carbonis T26(T) and comparative analysis of six Cellulomonas genomes.</title>
        <authorList>
            <person name="Zhuang W."/>
            <person name="Zhang S."/>
            <person name="Xia X."/>
            <person name="Wang G."/>
        </authorList>
    </citation>
    <scope>NUCLEOTIDE SEQUENCE [LARGE SCALE GENOMIC DNA]</scope>
    <source>
        <strain evidence="3 4">T26</strain>
    </source>
</reference>
<name>A0A0A0BVB1_9CELL</name>
<gene>
    <name evidence="3" type="ORF">N868_18135</name>
</gene>
<feature type="transmembrane region" description="Helical" evidence="2">
    <location>
        <begin position="701"/>
        <end position="718"/>
    </location>
</feature>
<dbReference type="AlphaFoldDB" id="A0A0A0BVB1"/>
<feature type="transmembrane region" description="Helical" evidence="2">
    <location>
        <begin position="570"/>
        <end position="596"/>
    </location>
</feature>
<feature type="transmembrane region" description="Helical" evidence="2">
    <location>
        <begin position="374"/>
        <end position="394"/>
    </location>
</feature>
<keyword evidence="4" id="KW-1185">Reference proteome</keyword>
<keyword evidence="2" id="KW-0812">Transmembrane</keyword>
<organism evidence="3 4">
    <name type="scientific">Cellulomonas carbonis T26</name>
    <dbReference type="NCBI Taxonomy" id="947969"/>
    <lineage>
        <taxon>Bacteria</taxon>
        <taxon>Bacillati</taxon>
        <taxon>Actinomycetota</taxon>
        <taxon>Actinomycetes</taxon>
        <taxon>Micrococcales</taxon>
        <taxon>Cellulomonadaceae</taxon>
        <taxon>Cellulomonas</taxon>
    </lineage>
</organism>
<feature type="transmembrane region" description="Helical" evidence="2">
    <location>
        <begin position="334"/>
        <end position="353"/>
    </location>
</feature>
<keyword evidence="2" id="KW-0472">Membrane</keyword>
<feature type="transmembrane region" description="Helical" evidence="2">
    <location>
        <begin position="511"/>
        <end position="531"/>
    </location>
</feature>